<evidence type="ECO:0000313" key="17">
    <source>
        <dbReference type="RefSeq" id="XP_034250677.1"/>
    </source>
</evidence>
<comment type="pathway">
    <text evidence="2">Protein modification; protein ubiquitination.</text>
</comment>
<keyword evidence="8" id="KW-0833">Ubl conjugation pathway</keyword>
<protein>
    <recommendedName>
        <fullName evidence="3">RBR-type E3 ubiquitin transferase</fullName>
        <ecNumber evidence="3">2.3.2.31</ecNumber>
    </recommendedName>
</protein>
<keyword evidence="12" id="KW-0472">Membrane</keyword>
<dbReference type="RefSeq" id="XP_034250676.1">
    <property type="nucleotide sequence ID" value="XM_034394785.1"/>
</dbReference>
<dbReference type="GeneID" id="117651061"/>
<keyword evidence="4" id="KW-0808">Transferase</keyword>
<evidence type="ECO:0000256" key="12">
    <source>
        <dbReference type="SAM" id="Phobius"/>
    </source>
</evidence>
<dbReference type="OrthoDB" id="1431934at2759"/>
<keyword evidence="6" id="KW-0677">Repeat</keyword>
<name>A0A6P8ZZ15_THRPL</name>
<dbReference type="Gene3D" id="1.20.120.1750">
    <property type="match status" value="1"/>
</dbReference>
<dbReference type="FunFam" id="1.20.120.1750:FF:000017">
    <property type="entry name" value="RBR-type E3 ubiquitin transferase"/>
    <property type="match status" value="1"/>
</dbReference>
<keyword evidence="9" id="KW-0862">Zinc</keyword>
<feature type="region of interest" description="Disordered" evidence="11">
    <location>
        <begin position="698"/>
        <end position="737"/>
    </location>
</feature>
<dbReference type="EC" id="2.3.2.31" evidence="3"/>
<evidence type="ECO:0000256" key="6">
    <source>
        <dbReference type="ARBA" id="ARBA00022737"/>
    </source>
</evidence>
<evidence type="ECO:0000256" key="1">
    <source>
        <dbReference type="ARBA" id="ARBA00001798"/>
    </source>
</evidence>
<comment type="catalytic activity">
    <reaction evidence="1">
        <text>[E2 ubiquitin-conjugating enzyme]-S-ubiquitinyl-L-cysteine + [acceptor protein]-L-lysine = [E2 ubiquitin-conjugating enzyme]-L-cysteine + [acceptor protein]-N(6)-ubiquitinyl-L-lysine.</text>
        <dbReference type="EC" id="2.3.2.31"/>
    </reaction>
</comment>
<dbReference type="InterPro" id="IPR031127">
    <property type="entry name" value="E3_UB_ligase_RBR"/>
</dbReference>
<dbReference type="Gene3D" id="3.30.40.10">
    <property type="entry name" value="Zinc/RING finger domain, C3HC4 (zinc finger)"/>
    <property type="match status" value="1"/>
</dbReference>
<evidence type="ECO:0000313" key="15">
    <source>
        <dbReference type="Proteomes" id="UP000515158"/>
    </source>
</evidence>
<dbReference type="CDD" id="cd20355">
    <property type="entry name" value="Rcat_RBR_RNF19"/>
    <property type="match status" value="1"/>
</dbReference>
<dbReference type="PANTHER" id="PTHR11685">
    <property type="entry name" value="RBR FAMILY RING FINGER AND IBR DOMAIN-CONTAINING"/>
    <property type="match status" value="1"/>
</dbReference>
<dbReference type="Pfam" id="PF22191">
    <property type="entry name" value="IBR_1"/>
    <property type="match status" value="1"/>
</dbReference>
<dbReference type="FunFam" id="3.30.40.10:FF:000424">
    <property type="entry name" value="RBR-type E3 ubiquitin transferase"/>
    <property type="match status" value="1"/>
</dbReference>
<feature type="compositionally biased region" description="Polar residues" evidence="11">
    <location>
        <begin position="704"/>
        <end position="733"/>
    </location>
</feature>
<evidence type="ECO:0000256" key="9">
    <source>
        <dbReference type="ARBA" id="ARBA00022833"/>
    </source>
</evidence>
<dbReference type="CDD" id="cd20338">
    <property type="entry name" value="BRcat_RBR_RNF19"/>
    <property type="match status" value="1"/>
</dbReference>
<dbReference type="GO" id="GO:0061630">
    <property type="term" value="F:ubiquitin protein ligase activity"/>
    <property type="evidence" value="ECO:0007669"/>
    <property type="project" value="UniProtKB-EC"/>
</dbReference>
<dbReference type="Gene3D" id="2.20.25.20">
    <property type="match status" value="1"/>
</dbReference>
<dbReference type="GO" id="GO:0016567">
    <property type="term" value="P:protein ubiquitination"/>
    <property type="evidence" value="ECO:0007669"/>
    <property type="project" value="InterPro"/>
</dbReference>
<dbReference type="InterPro" id="IPR013083">
    <property type="entry name" value="Znf_RING/FYVE/PHD"/>
</dbReference>
<evidence type="ECO:0000259" key="13">
    <source>
        <dbReference type="PROSITE" id="PS50089"/>
    </source>
</evidence>
<dbReference type="InterPro" id="IPR001841">
    <property type="entry name" value="Znf_RING"/>
</dbReference>
<reference evidence="16 17" key="1">
    <citation type="submission" date="2025-04" db="UniProtKB">
        <authorList>
            <consortium name="RefSeq"/>
        </authorList>
    </citation>
    <scope>IDENTIFICATION</scope>
    <source>
        <tissue evidence="16 17">Total insect</tissue>
    </source>
</reference>
<feature type="region of interest" description="Disordered" evidence="11">
    <location>
        <begin position="51"/>
        <end position="91"/>
    </location>
</feature>
<evidence type="ECO:0000256" key="8">
    <source>
        <dbReference type="ARBA" id="ARBA00022786"/>
    </source>
</evidence>
<evidence type="ECO:0000256" key="10">
    <source>
        <dbReference type="PROSITE-ProRule" id="PRU00175"/>
    </source>
</evidence>
<keyword evidence="12" id="KW-1133">Transmembrane helix</keyword>
<feature type="domain" description="RING-type" evidence="13">
    <location>
        <begin position="121"/>
        <end position="169"/>
    </location>
</feature>
<dbReference type="PROSITE" id="PS50089">
    <property type="entry name" value="ZF_RING_2"/>
    <property type="match status" value="1"/>
</dbReference>
<dbReference type="FunFam" id="2.20.25.20:FF:000004">
    <property type="entry name" value="RBR-type E3 ubiquitin transferase"/>
    <property type="match status" value="1"/>
</dbReference>
<organism evidence="17">
    <name type="scientific">Thrips palmi</name>
    <name type="common">Melon thrips</name>
    <dbReference type="NCBI Taxonomy" id="161013"/>
    <lineage>
        <taxon>Eukaryota</taxon>
        <taxon>Metazoa</taxon>
        <taxon>Ecdysozoa</taxon>
        <taxon>Arthropoda</taxon>
        <taxon>Hexapoda</taxon>
        <taxon>Insecta</taxon>
        <taxon>Pterygota</taxon>
        <taxon>Neoptera</taxon>
        <taxon>Paraneoptera</taxon>
        <taxon>Thysanoptera</taxon>
        <taxon>Terebrantia</taxon>
        <taxon>Thripoidea</taxon>
        <taxon>Thripidae</taxon>
        <taxon>Thrips</taxon>
    </lineage>
</organism>
<feature type="transmembrane region" description="Helical" evidence="12">
    <location>
        <begin position="397"/>
        <end position="429"/>
    </location>
</feature>
<keyword evidence="15" id="KW-1185">Reference proteome</keyword>
<evidence type="ECO:0000256" key="2">
    <source>
        <dbReference type="ARBA" id="ARBA00004906"/>
    </source>
</evidence>
<evidence type="ECO:0000256" key="5">
    <source>
        <dbReference type="ARBA" id="ARBA00022723"/>
    </source>
</evidence>
<feature type="region of interest" description="Disordered" evidence="11">
    <location>
        <begin position="1"/>
        <end position="26"/>
    </location>
</feature>
<keyword evidence="12" id="KW-0812">Transmembrane</keyword>
<dbReference type="Pfam" id="PF01485">
    <property type="entry name" value="IBR"/>
    <property type="match status" value="1"/>
</dbReference>
<dbReference type="KEGG" id="tpal:117651061"/>
<dbReference type="GO" id="GO:0008270">
    <property type="term" value="F:zinc ion binding"/>
    <property type="evidence" value="ECO:0007669"/>
    <property type="project" value="UniProtKB-KW"/>
</dbReference>
<feature type="compositionally biased region" description="Low complexity" evidence="11">
    <location>
        <begin position="72"/>
        <end position="82"/>
    </location>
</feature>
<dbReference type="SMART" id="SM00647">
    <property type="entry name" value="IBR"/>
    <property type="match status" value="2"/>
</dbReference>
<evidence type="ECO:0000313" key="16">
    <source>
        <dbReference type="RefSeq" id="XP_034250676.1"/>
    </source>
</evidence>
<dbReference type="InterPro" id="IPR044066">
    <property type="entry name" value="TRIAD_supradom"/>
</dbReference>
<evidence type="ECO:0000256" key="3">
    <source>
        <dbReference type="ARBA" id="ARBA00012251"/>
    </source>
</evidence>
<feature type="compositionally biased region" description="Basic and acidic residues" evidence="11">
    <location>
        <begin position="1"/>
        <end position="15"/>
    </location>
</feature>
<keyword evidence="7 10" id="KW-0863">Zinc-finger</keyword>
<keyword evidence="5" id="KW-0479">Metal-binding</keyword>
<proteinExistence type="predicted"/>
<dbReference type="SUPFAM" id="SSF57850">
    <property type="entry name" value="RING/U-box"/>
    <property type="match status" value="3"/>
</dbReference>
<feature type="domain" description="RING-type" evidence="14">
    <location>
        <begin position="117"/>
        <end position="334"/>
    </location>
</feature>
<accession>A0A6P8ZZ15</accession>
<gene>
    <name evidence="16 17" type="primary">LOC117651061</name>
</gene>
<evidence type="ECO:0000256" key="4">
    <source>
        <dbReference type="ARBA" id="ARBA00022679"/>
    </source>
</evidence>
<dbReference type="Proteomes" id="UP000515158">
    <property type="component" value="Unplaced"/>
</dbReference>
<evidence type="ECO:0000259" key="14">
    <source>
        <dbReference type="PROSITE" id="PS51873"/>
    </source>
</evidence>
<dbReference type="AlphaFoldDB" id="A0A6P8ZZ15"/>
<dbReference type="RefSeq" id="XP_034250677.1">
    <property type="nucleotide sequence ID" value="XM_034394786.1"/>
</dbReference>
<evidence type="ECO:0000256" key="7">
    <source>
        <dbReference type="ARBA" id="ARBA00022771"/>
    </source>
</evidence>
<evidence type="ECO:0000256" key="11">
    <source>
        <dbReference type="SAM" id="MobiDB-lite"/>
    </source>
</evidence>
<dbReference type="PROSITE" id="PS51873">
    <property type="entry name" value="TRIAD"/>
    <property type="match status" value="1"/>
</dbReference>
<feature type="transmembrane region" description="Helical" evidence="12">
    <location>
        <begin position="344"/>
        <end position="377"/>
    </location>
</feature>
<feature type="region of interest" description="Disordered" evidence="11">
    <location>
        <begin position="638"/>
        <end position="661"/>
    </location>
</feature>
<dbReference type="SMART" id="SM00184">
    <property type="entry name" value="RING"/>
    <property type="match status" value="1"/>
</dbReference>
<sequence>MRGSRKEQPRGDAVRAEAGAAGCGGLAASQRKRGFTHFSLTRLLYASPLMPRRVNRNNSQQRSAKSSDERGASAASADGPSSQDVERGDRADRADRLQRLHGQASASGAESGKQWSLGIVCPLCLNDQPSQNYPELLTCAHRSCYDCFQKYLRVEISESRVNIACPECTAPMHPSDIRMILNDNVIFEKYEDFMVRRVLACDPDTRWCPAPDCSFAVIAAGCASCPKIKCGRDGCDSHFCYHCKAEWHPNQTCDSARALRSPDSKSTSSTFNHHARLRDDVKPCPRCQVLIGKMDDGSCNHMQCAVCGAEFCWLCMKEVTDLHFLSPSGCTFWGKKPWSRKKKILWQLGTLVGAPVGIGLIAGIAVPAMIIGLPVWVGKKIYTRYEFANKHKRNLAIFGGVTATIVASPFLAALAVSIGAPVLLCYVYGVVPVAMCRSRGCGVLNAAQWLSLDDLDGLDGGVADKRADQEHDGVSLSHRGVVVNPSIGEVSISMGSGSHLERLGRDGDAEGAFVYPFGPDREDQSVSNVAIAGASLTGASLAGSIAGVSAGQRLEIVDVAQTHRFSMTSETASAATSLSEKSVSASLNDDGAASTRALAGSIANYKMDSVSGVVSVEDTISDSFEELAAGPVVKRADFSTNRRRTNPDRQTSDTESAGSCFGGNEDCVSVDRVRFDDNVSFIEASSSPVSVGSVNIRASEKNSENSQPQTDSVQSLSLPLGVSKSSGASTNSGEGKLTKPCKSTAFTGVDLSGIEISVDGKPLDVIIEPSNMMGSLDVSIPIKVDQPSNLEISTL</sequence>
<dbReference type="InterPro" id="IPR002867">
    <property type="entry name" value="IBR_dom"/>
</dbReference>